<keyword evidence="4" id="KW-0547">Nucleotide-binding</keyword>
<dbReference type="SUPFAM" id="SSF52540">
    <property type="entry name" value="P-loop containing nucleoside triphosphate hydrolases"/>
    <property type="match status" value="1"/>
</dbReference>
<dbReference type="Pfam" id="PF23247">
    <property type="entry name" value="LRR_RPS2"/>
    <property type="match status" value="3"/>
</dbReference>
<evidence type="ECO:0000256" key="7">
    <source>
        <dbReference type="SAM" id="Coils"/>
    </source>
</evidence>
<evidence type="ECO:0000256" key="8">
    <source>
        <dbReference type="SAM" id="MobiDB-lite"/>
    </source>
</evidence>
<evidence type="ECO:0000313" key="11">
    <source>
        <dbReference type="Proteomes" id="UP000634136"/>
    </source>
</evidence>
<keyword evidence="3" id="KW-0677">Repeat</keyword>
<dbReference type="GO" id="GO:0005524">
    <property type="term" value="F:ATP binding"/>
    <property type="evidence" value="ECO:0007669"/>
    <property type="project" value="UniProtKB-KW"/>
</dbReference>
<dbReference type="InterPro" id="IPR003593">
    <property type="entry name" value="AAA+_ATPase"/>
</dbReference>
<dbReference type="PANTHER" id="PTHR33463">
    <property type="entry name" value="NB-ARC DOMAIN-CONTAINING PROTEIN-RELATED"/>
    <property type="match status" value="1"/>
</dbReference>
<gene>
    <name evidence="10" type="ORF">G2W53_016040</name>
</gene>
<dbReference type="FunFam" id="3.40.50.300:FF:001091">
    <property type="entry name" value="Probable disease resistance protein At1g61300"/>
    <property type="match status" value="1"/>
</dbReference>
<dbReference type="GO" id="GO:0006952">
    <property type="term" value="P:defense response"/>
    <property type="evidence" value="ECO:0007669"/>
    <property type="project" value="UniProtKB-KW"/>
</dbReference>
<comment type="caution">
    <text evidence="10">The sequence shown here is derived from an EMBL/GenBank/DDBJ whole genome shotgun (WGS) entry which is preliminary data.</text>
</comment>
<evidence type="ECO:0000256" key="1">
    <source>
        <dbReference type="ARBA" id="ARBA00008894"/>
    </source>
</evidence>
<accession>A0A834WWM5</accession>
<dbReference type="Pfam" id="PF00931">
    <property type="entry name" value="NB-ARC"/>
    <property type="match status" value="1"/>
</dbReference>
<dbReference type="PRINTS" id="PR00364">
    <property type="entry name" value="DISEASERSIST"/>
</dbReference>
<keyword evidence="11" id="KW-1185">Reference proteome</keyword>
<dbReference type="InterPro" id="IPR036388">
    <property type="entry name" value="WH-like_DNA-bd_sf"/>
</dbReference>
<keyword evidence="7" id="KW-0175">Coiled coil</keyword>
<dbReference type="EMBL" id="JAAIUW010000005">
    <property type="protein sequence ID" value="KAF7833707.1"/>
    <property type="molecule type" value="Genomic_DNA"/>
</dbReference>
<evidence type="ECO:0000256" key="4">
    <source>
        <dbReference type="ARBA" id="ARBA00022741"/>
    </source>
</evidence>
<dbReference type="Gene3D" id="1.10.8.430">
    <property type="entry name" value="Helical domain of apoptotic protease-activating factors"/>
    <property type="match status" value="1"/>
</dbReference>
<keyword evidence="6" id="KW-0067">ATP-binding</keyword>
<keyword evidence="2" id="KW-0433">Leucine-rich repeat</keyword>
<organism evidence="10 11">
    <name type="scientific">Senna tora</name>
    <dbReference type="NCBI Taxonomy" id="362788"/>
    <lineage>
        <taxon>Eukaryota</taxon>
        <taxon>Viridiplantae</taxon>
        <taxon>Streptophyta</taxon>
        <taxon>Embryophyta</taxon>
        <taxon>Tracheophyta</taxon>
        <taxon>Spermatophyta</taxon>
        <taxon>Magnoliopsida</taxon>
        <taxon>eudicotyledons</taxon>
        <taxon>Gunneridae</taxon>
        <taxon>Pentapetalae</taxon>
        <taxon>rosids</taxon>
        <taxon>fabids</taxon>
        <taxon>Fabales</taxon>
        <taxon>Fabaceae</taxon>
        <taxon>Caesalpinioideae</taxon>
        <taxon>Cassia clade</taxon>
        <taxon>Senna</taxon>
    </lineage>
</organism>
<dbReference type="Gene3D" id="1.10.10.10">
    <property type="entry name" value="Winged helix-like DNA-binding domain superfamily/Winged helix DNA-binding domain"/>
    <property type="match status" value="1"/>
</dbReference>
<dbReference type="InterPro" id="IPR050905">
    <property type="entry name" value="Plant_NBS-LRR"/>
</dbReference>
<dbReference type="SUPFAM" id="SSF52058">
    <property type="entry name" value="L domain-like"/>
    <property type="match status" value="1"/>
</dbReference>
<feature type="region of interest" description="Disordered" evidence="8">
    <location>
        <begin position="1678"/>
        <end position="1730"/>
    </location>
</feature>
<dbReference type="SMART" id="SM00382">
    <property type="entry name" value="AAA"/>
    <property type="match status" value="1"/>
</dbReference>
<keyword evidence="5" id="KW-0611">Plant defense</keyword>
<feature type="coiled-coil region" evidence="7">
    <location>
        <begin position="33"/>
        <end position="95"/>
    </location>
</feature>
<evidence type="ECO:0000256" key="6">
    <source>
        <dbReference type="ARBA" id="ARBA00022840"/>
    </source>
</evidence>
<evidence type="ECO:0000259" key="9">
    <source>
        <dbReference type="SMART" id="SM00382"/>
    </source>
</evidence>
<dbReference type="SUPFAM" id="SSF52047">
    <property type="entry name" value="RNI-like"/>
    <property type="match status" value="1"/>
</dbReference>
<proteinExistence type="inferred from homology"/>
<dbReference type="InterPro" id="IPR032675">
    <property type="entry name" value="LRR_dom_sf"/>
</dbReference>
<evidence type="ECO:0000313" key="10">
    <source>
        <dbReference type="EMBL" id="KAF7833707.1"/>
    </source>
</evidence>
<dbReference type="InterPro" id="IPR057135">
    <property type="entry name" value="At4g27190-like_LRR"/>
</dbReference>
<name>A0A834WWM5_9FABA</name>
<dbReference type="PANTHER" id="PTHR33463:SF105">
    <property type="entry name" value="AND NB-ARC DOMAIN DISEASE RESISTANCE PROTEIN, PUTATIVE-RELATED"/>
    <property type="match status" value="1"/>
</dbReference>
<comment type="similarity">
    <text evidence="1">Belongs to the disease resistance NB-LRR family.</text>
</comment>
<evidence type="ECO:0000256" key="3">
    <source>
        <dbReference type="ARBA" id="ARBA00022737"/>
    </source>
</evidence>
<protein>
    <submittedName>
        <fullName evidence="10">Disease resistance protein</fullName>
    </submittedName>
</protein>
<feature type="coiled-coil region" evidence="7">
    <location>
        <begin position="1835"/>
        <end position="1869"/>
    </location>
</feature>
<dbReference type="Gene3D" id="3.80.10.10">
    <property type="entry name" value="Ribonuclease Inhibitor"/>
    <property type="match status" value="3"/>
</dbReference>
<sequence>MDIALSVVTDIVSKLVDTAIRQARYSFQFNKYVNDLEKEKANLQLKIESILSRAQEAKKKTEKTVSVVDGWLSKADSLMEEVLEMEEKAKKRNKASCLKCCPNWVNRYGLAKKIEEKINEIIEHKEKDFPEFSRLATLIGMNYFSAEAFVHFNSRKVACDGLLEALKNDKVRMIGLWGMGGCGKTTLVKEVSKEAENFFDKVVFVTVSNTIQVRSIQGKTASQLGLKLEEEEETERARRLFMRLNGGERFLIILDDVWEMLDFEAIGIPVGENKNGCTVLITTRERRVCTSMNCQSIIGLEILNMEEALTLFQKHAQLFDENSETKKLKVLAEDITKECGGLPVAIAAVASSLRGKTQAEWVEALETLRDSSPVDIGEGLKNPYTCLRLSYDNLKNEVAKSLFLLCSVFPEDHEIAIDVLAIFGIALGLIGEIHSLKRARNQVSIAINKLVDSCLLLGDKEKGVISMHDLVRDVALWIAKNENKMIMGPERSQKVLKVDMILKDNTIRYLWLEGVDKFPHELDCPNLEFLRISIESKHGKYVTNEFLNGLKKLKVLFLEHKSFGKQQVLELPKSIHSINNLRYLLLDGWILGDISLLESLERLVSLTLRLCSFDELPKSISEQKNLRLLHISNCEIKRNPYEVIGRCSQLEELYFYGNGGEDWEDKGENAVEFFDKNCATLALERYNVGIGQFYLQVYSKEVRSTMKRVVSVGDFESCISNETIRDLMQRAQGVSLARISSCKNFVPSSVERIGGDMNELTILELRDSDGTEYVIDIPNHSALGLVRIISNLTQLHISGLKNLKTLCNGRPPQGLFANLEILVVQKCNSLEHIITDEVEEIVEDDNEYQRNYTLAFPNLKKIDIKECNQLEYIFPSSYTLSLPQLNVLTIRGAAKLKNPIVFQSIELLALRELTLYNLPNIISICAENYHPRWPSLESLDLRNCPLLTTMSVSNHSIPHSGLIQQHTAAKDGKEIHMEMLKEIVPVGFNIDVLFYVEGLEMNSVLQWLILEDLHELRHIWIGPKNVLQLQNLSFLKIVKCEILKVVFTATISRSLPQLRKVIIVDCKELVEIIEEEEESQKVSSPQLVFPNIGIIIIRHCPKLKRVFPVCTSLALPKLKALCIEEASQLEQVFGNEAQEKMEGVMIPNLKYVVLVKLPRLKMGPQLIGLQTVRYLLVQDSQYINFTSTVATLEDLHKICKTEIADKYNNEVWYLEYYLEKIIQSNEDSSEEITKEIESKGTHGVEAASEIVDISSQVETNQNNSGTQLEQKLTPVASSNMTENQNKATKECTGEMPGLEPVAMATSSTNPLELVDEISTSKPSLVGQKQPLAENEIPLATKSVNKLEEPSVEEGNISENKSVKRFTEGSILKNAEIVTSSAPSEPTSLFPSPLVTTFSKALIQEEEDGGQLSIPSIPIVAAIGKDLVGKALADLEVSLKMPLKDIATSEDNSLRVLTTLNFLSRLSVEDGALLPQGLKAIIKSLHQELPSILYSFKPALAMINKFHEAQEKEARLMDQISMWEKEIEDCEAKLSSLQEQKKTCVAEATEFKKEYESVMKENIEMVEDQRKAWQQLFDVDYKWSVLYSQFQQNNIDVHTRRTIHSTFENVIETNEDSGFQNLALVAAPNLTESLNETTIGLEIPAAMETSHETELVDRRSAIEPSLTDQQQPLGEFETANNEFSHETKSDNTVEDEDQSAKEGNISEETRIIKGNIEEGSTSTSKNAKAFPHSQLNINQSVAIAGTTKDELVRKAISDMEVSLKMPLKDIATSKDNSLRLLTALNFLSCLSSDEGALPHGLKAIIDSLHQDFPSILCSFKSSCAKINKFPKFEEHISKLDKEIKDCDKKLSSVEEKKKKYVAETIELKKEFESIRKDKSEMEEHQGKAQQQIFQDKYKWSFLCSQFQLNNIDARNLG</sequence>
<dbReference type="OrthoDB" id="1432722at2759"/>
<evidence type="ECO:0000256" key="5">
    <source>
        <dbReference type="ARBA" id="ARBA00022821"/>
    </source>
</evidence>
<evidence type="ECO:0000256" key="2">
    <source>
        <dbReference type="ARBA" id="ARBA00022614"/>
    </source>
</evidence>
<dbReference type="InterPro" id="IPR042197">
    <property type="entry name" value="Apaf_helical"/>
</dbReference>
<dbReference type="InterPro" id="IPR002182">
    <property type="entry name" value="NB-ARC"/>
</dbReference>
<feature type="domain" description="AAA+ ATPase" evidence="9">
    <location>
        <begin position="170"/>
        <end position="322"/>
    </location>
</feature>
<dbReference type="InterPro" id="IPR027417">
    <property type="entry name" value="P-loop_NTPase"/>
</dbReference>
<dbReference type="GO" id="GO:0043531">
    <property type="term" value="F:ADP binding"/>
    <property type="evidence" value="ECO:0007669"/>
    <property type="project" value="InterPro"/>
</dbReference>
<feature type="coiled-coil region" evidence="7">
    <location>
        <begin position="1505"/>
        <end position="1553"/>
    </location>
</feature>
<reference evidence="10" key="1">
    <citation type="submission" date="2020-09" db="EMBL/GenBank/DDBJ databases">
        <title>Genome-Enabled Discovery of Anthraquinone Biosynthesis in Senna tora.</title>
        <authorList>
            <person name="Kang S.-H."/>
            <person name="Pandey R.P."/>
            <person name="Lee C.-M."/>
            <person name="Sim J.-S."/>
            <person name="Jeong J.-T."/>
            <person name="Choi B.-S."/>
            <person name="Jung M."/>
            <person name="Ginzburg D."/>
            <person name="Zhao K."/>
            <person name="Won S.Y."/>
            <person name="Oh T.-J."/>
            <person name="Yu Y."/>
            <person name="Kim N.-H."/>
            <person name="Lee O.R."/>
            <person name="Lee T.-H."/>
            <person name="Bashyal P."/>
            <person name="Kim T.-S."/>
            <person name="Lee W.-H."/>
            <person name="Kawkins C."/>
            <person name="Kim C.-K."/>
            <person name="Kim J.S."/>
            <person name="Ahn B.O."/>
            <person name="Rhee S.Y."/>
            <person name="Sohng J.K."/>
        </authorList>
    </citation>
    <scope>NUCLEOTIDE SEQUENCE</scope>
    <source>
        <tissue evidence="10">Leaf</tissue>
    </source>
</reference>
<dbReference type="Proteomes" id="UP000634136">
    <property type="component" value="Unassembled WGS sequence"/>
</dbReference>
<dbReference type="Gene3D" id="3.40.50.300">
    <property type="entry name" value="P-loop containing nucleotide triphosphate hydrolases"/>
    <property type="match status" value="1"/>
</dbReference>